<comment type="subcellular location">
    <subcellularLocation>
        <location evidence="1">Cytoplasm</location>
        <location evidence="1">Cytoskeleton</location>
        <location evidence="1">Cilium axoneme</location>
    </subcellularLocation>
</comment>
<dbReference type="InterPro" id="IPR003591">
    <property type="entry name" value="Leu-rich_rpt_typical-subtyp"/>
</dbReference>
<dbReference type="AlphaFoldDB" id="A0A8J4B784"/>
<dbReference type="SUPFAM" id="SSF52047">
    <property type="entry name" value="RNI-like"/>
    <property type="match status" value="1"/>
</dbReference>
<evidence type="ECO:0000259" key="6">
    <source>
        <dbReference type="Pfam" id="PF23598"/>
    </source>
</evidence>
<name>A0A8J4B784_9CHLO</name>
<dbReference type="PANTHER" id="PTHR48051">
    <property type="match status" value="1"/>
</dbReference>
<evidence type="ECO:0000313" key="8">
    <source>
        <dbReference type="Proteomes" id="UP000747399"/>
    </source>
</evidence>
<dbReference type="Pfam" id="PF13855">
    <property type="entry name" value="LRR_8"/>
    <property type="match status" value="1"/>
</dbReference>
<proteinExistence type="inferred from homology"/>
<gene>
    <name evidence="7" type="ORF">Vafri_11087</name>
</gene>
<comment type="similarity">
    <text evidence="4">Belongs to the SHOC2 family.</text>
</comment>
<dbReference type="SMART" id="SM00369">
    <property type="entry name" value="LRR_TYP"/>
    <property type="match status" value="7"/>
</dbReference>
<feature type="region of interest" description="Disordered" evidence="5">
    <location>
        <begin position="210"/>
        <end position="248"/>
    </location>
</feature>
<dbReference type="Gene3D" id="3.80.10.10">
    <property type="entry name" value="Ribonuclease Inhibitor"/>
    <property type="match status" value="2"/>
</dbReference>
<dbReference type="PROSITE" id="PS51450">
    <property type="entry name" value="LRR"/>
    <property type="match status" value="2"/>
</dbReference>
<dbReference type="Pfam" id="PF23598">
    <property type="entry name" value="LRR_14"/>
    <property type="match status" value="1"/>
</dbReference>
<dbReference type="InterPro" id="IPR055414">
    <property type="entry name" value="LRR_R13L4/SHOC2-like"/>
</dbReference>
<keyword evidence="8" id="KW-1185">Reference proteome</keyword>
<dbReference type="PANTHER" id="PTHR48051:SF54">
    <property type="entry name" value="LEUCINE-RICH REPEAT-CONTAINING PROTEIN"/>
    <property type="match status" value="1"/>
</dbReference>
<feature type="region of interest" description="Disordered" evidence="5">
    <location>
        <begin position="1"/>
        <end position="23"/>
    </location>
</feature>
<dbReference type="InterPro" id="IPR001611">
    <property type="entry name" value="Leu-rich_rpt"/>
</dbReference>
<dbReference type="EMBL" id="BNCO01000021">
    <property type="protein sequence ID" value="GIL55525.1"/>
    <property type="molecule type" value="Genomic_DNA"/>
</dbReference>
<evidence type="ECO:0000256" key="5">
    <source>
        <dbReference type="SAM" id="MobiDB-lite"/>
    </source>
</evidence>
<dbReference type="Proteomes" id="UP000747399">
    <property type="component" value="Unassembled WGS sequence"/>
</dbReference>
<keyword evidence="3" id="KW-0677">Repeat</keyword>
<reference evidence="7" key="1">
    <citation type="journal article" date="2021" name="Proc. Natl. Acad. Sci. U.S.A.">
        <title>Three genomes in the algal genus Volvox reveal the fate of a haploid sex-determining region after a transition to homothallism.</title>
        <authorList>
            <person name="Yamamoto K."/>
            <person name="Hamaji T."/>
            <person name="Kawai-Toyooka H."/>
            <person name="Matsuzaki R."/>
            <person name="Takahashi F."/>
            <person name="Nishimura Y."/>
            <person name="Kawachi M."/>
            <person name="Noguchi H."/>
            <person name="Minakuchi Y."/>
            <person name="Umen J.G."/>
            <person name="Toyoda A."/>
            <person name="Nozaki H."/>
        </authorList>
    </citation>
    <scope>NUCLEOTIDE SEQUENCE</scope>
    <source>
        <strain evidence="7">NIES-3780</strain>
    </source>
</reference>
<feature type="compositionally biased region" description="Low complexity" evidence="5">
    <location>
        <begin position="227"/>
        <end position="246"/>
    </location>
</feature>
<evidence type="ECO:0000256" key="3">
    <source>
        <dbReference type="ARBA" id="ARBA00022737"/>
    </source>
</evidence>
<protein>
    <recommendedName>
        <fullName evidence="6">Disease resistance R13L4/SHOC-2-like LRR domain-containing protein</fullName>
    </recommendedName>
</protein>
<evidence type="ECO:0000256" key="1">
    <source>
        <dbReference type="ARBA" id="ARBA00004430"/>
    </source>
</evidence>
<evidence type="ECO:0000313" key="7">
    <source>
        <dbReference type="EMBL" id="GIL55525.1"/>
    </source>
</evidence>
<evidence type="ECO:0000256" key="4">
    <source>
        <dbReference type="ARBA" id="ARBA00023786"/>
    </source>
</evidence>
<keyword evidence="2" id="KW-0433">Leucine-rich repeat</keyword>
<dbReference type="GO" id="GO:0005930">
    <property type="term" value="C:axoneme"/>
    <property type="evidence" value="ECO:0007669"/>
    <property type="project" value="UniProtKB-SubCell"/>
</dbReference>
<dbReference type="InterPro" id="IPR050216">
    <property type="entry name" value="LRR_domain-containing"/>
</dbReference>
<dbReference type="InterPro" id="IPR032675">
    <property type="entry name" value="LRR_dom_sf"/>
</dbReference>
<evidence type="ECO:0000256" key="2">
    <source>
        <dbReference type="ARBA" id="ARBA00022614"/>
    </source>
</evidence>
<comment type="caution">
    <text evidence="7">The sequence shown here is derived from an EMBL/GenBank/DDBJ whole genome shotgun (WGS) entry which is preliminary data.</text>
</comment>
<sequence>MGATKKRRVSARETGKHQIATESSARWAELPREIVAMIASFTCVPVEPLPFTCLMHTADPDSCAYRRQEDRSFVSPGAQFNSGQGQALLPFGRVGHTGSDGVGPLAAGAALAGPTGPVPPGGAQSGGTDVAPPAWHSVIPGTFRPAIISETALAMRRVCRLWCQVLSEGVRRVLLPGRDSFTLWASHFPNISHLALGCCTDLQVRSPEQPAMSSPRCCGAGAGGDDQPGPGPSSATAKAAAAATASRGRRRSARAAVIALSTVVRPHPIRNGGCSNTPLKDRSLEAMTSLRNLQVNDSAVHLDLASTCPSLEELVIWTQRPARYGTHPGRGTGFMGPLPGVIAGGGGGVGTAAAARRHTGGAGAGAASGSLVTRRSALDRTLSSLPGLRRLRLSGVDASAARLGSALMELTALTSLRLFQCRLPTFLGAPERVRSGHGSFARELVLNLGAKLQDLSLQGCCIRLLPDEVLAGLTGLRMLDLSSNWLHSLPVSVTLLQRLEYLDLQHNTLATLPGGMSALTRLEDLDLSGNCLHRLPDDFAQLTRLTHLHLGGLHGLNMEVSGPLLTSLTNLHSLGLSDVDLSTDGPDPGAFADPLQALVSALGPAGRLRELLLDGCGLEILPACFSTLTALTHLSLMENFDAWGLPDAIASLTALEVLRLGYLDLSAPLPGALYDMVSLRELDLEQNFLPYVSPDISKLSNLQVLNLSDSLDPDAAGDAIPWSSIYSLSRLRQLTITGQEPAPRVPRGIRGMAALELLQMRGVDMQSAVMKEMCSHLCNLAYLDLTLCNVVTVPMAITRLSRLTDLQLCDNVITKLPASFGALTRLTELGLRGNNCLRSLPAGITRLTRLRNLSWTVSHAKPPSAELLSWMALIPELILLGNHGFAELAKLHGITWPLRNSYW</sequence>
<organism evidence="7 8">
    <name type="scientific">Volvox africanus</name>
    <dbReference type="NCBI Taxonomy" id="51714"/>
    <lineage>
        <taxon>Eukaryota</taxon>
        <taxon>Viridiplantae</taxon>
        <taxon>Chlorophyta</taxon>
        <taxon>core chlorophytes</taxon>
        <taxon>Chlorophyceae</taxon>
        <taxon>CS clade</taxon>
        <taxon>Chlamydomonadales</taxon>
        <taxon>Volvocaceae</taxon>
        <taxon>Volvox</taxon>
    </lineage>
</organism>
<feature type="domain" description="Disease resistance R13L4/SHOC-2-like LRR" evidence="6">
    <location>
        <begin position="451"/>
        <end position="659"/>
    </location>
</feature>
<accession>A0A8J4B784</accession>